<keyword evidence="2" id="KW-1185">Reference proteome</keyword>
<dbReference type="Proteomes" id="UP001165960">
    <property type="component" value="Unassembled WGS sequence"/>
</dbReference>
<reference evidence="1" key="1">
    <citation type="submission" date="2022-04" db="EMBL/GenBank/DDBJ databases">
        <title>Genome of the entomopathogenic fungus Entomophthora muscae.</title>
        <authorList>
            <person name="Elya C."/>
            <person name="Lovett B.R."/>
            <person name="Lee E."/>
            <person name="Macias A.M."/>
            <person name="Hajek A.E."/>
            <person name="De Bivort B.L."/>
            <person name="Kasson M.T."/>
            <person name="De Fine Licht H.H."/>
            <person name="Stajich J.E."/>
        </authorList>
    </citation>
    <scope>NUCLEOTIDE SEQUENCE</scope>
    <source>
        <strain evidence="1">Berkeley</strain>
    </source>
</reference>
<dbReference type="EMBL" id="QTSX02007163">
    <property type="protein sequence ID" value="KAJ9050282.1"/>
    <property type="molecule type" value="Genomic_DNA"/>
</dbReference>
<evidence type="ECO:0000313" key="1">
    <source>
        <dbReference type="EMBL" id="KAJ9050282.1"/>
    </source>
</evidence>
<name>A0ACC2RJP2_9FUNG</name>
<sequence length="857" mass="93992">MKKLSAKILKSASEVESSETKVEAEDSAVPNLTNKRRSLRVREKISSSLTPLNVEKLRLQLQFREASDAPCLSKLPAIPASQWNQARLSLLSCLNLPARREKANEDASSLFSAGDSVLLASIYPGSTYFLDSLVEHLAHSTKSSVLSFNVHDLQSMDFVSRAFPSNPDSALPIYPDSKSLNRLFSNVPVGTERASQGSNFRREEDEDEDEDEDEEDDEDYDAPPPKSQNIYSSEVPGFFSFLSSSRPTPVLTSEDLLVGRRLRKGFFHLINDASWKGGAEQDGLVIHFRDTISSLLDRAGHVVVRGLYQAIQDYRVASGRKVALVVTVSPSFLNPLLLKNHSFSDVTRRFMSDVGRSDWARHFTLVNVHPYLLSPTSNQVALKPDGATAISAASWMQELDLAYRRRALEINLKNLFGLCLVREAELKVDYDPTDLDWSGHLANQIWPKVHLLRLASAMTGYASEALVPLDKAALVHCLQLVPFPDFEPAPSSPPAEGGKPVTLVEPITPSKLEVARRSCDSYERKLLGCVVNPDSMVVGFEDIRIAPQTVATLQNLITLPLLRPAWFSTGVLARHFISGVLLFGPPGTGKTLLAKAVAKESGSTVLEIKGSDIYNKYVGEGEKAVQALFRLARRLTPCVVFIDEVDVLFGARRNDSPSSGRREIINQFMLEWDGLTSANKGIMIMAATNRPFDLDDAVLRRLPRRILVDLPNKGDRHHILQLHLRGESLSADVCLATLADKTEGYSGSDLKNLCVSAAVAALQDLVRTELGAPPEDKTFDLKKLSPPGNGDTPRILNASHFATALSQVNASISDEMGSVLELRKWDKQFGDGAKARSKKLALGFGTAVPPTIPAASP</sequence>
<proteinExistence type="predicted"/>
<protein>
    <submittedName>
        <fullName evidence="1">Uncharacterized protein</fullName>
    </submittedName>
</protein>
<evidence type="ECO:0000313" key="2">
    <source>
        <dbReference type="Proteomes" id="UP001165960"/>
    </source>
</evidence>
<comment type="caution">
    <text evidence="1">The sequence shown here is derived from an EMBL/GenBank/DDBJ whole genome shotgun (WGS) entry which is preliminary data.</text>
</comment>
<organism evidence="1 2">
    <name type="scientific">Entomophthora muscae</name>
    <dbReference type="NCBI Taxonomy" id="34485"/>
    <lineage>
        <taxon>Eukaryota</taxon>
        <taxon>Fungi</taxon>
        <taxon>Fungi incertae sedis</taxon>
        <taxon>Zoopagomycota</taxon>
        <taxon>Entomophthoromycotina</taxon>
        <taxon>Entomophthoromycetes</taxon>
        <taxon>Entomophthorales</taxon>
        <taxon>Entomophthoraceae</taxon>
        <taxon>Entomophthora</taxon>
    </lineage>
</organism>
<gene>
    <name evidence="1" type="ORF">DSO57_1015881</name>
</gene>
<accession>A0ACC2RJP2</accession>